<accession>A0A942UCL7</accession>
<keyword evidence="3 6" id="KW-0812">Transmembrane</keyword>
<comment type="similarity">
    <text evidence="2">Belongs to the purine-cytosine permease (2.A.39) family.</text>
</comment>
<dbReference type="CDD" id="cd10323">
    <property type="entry name" value="SLC-NCS1sbd"/>
    <property type="match status" value="1"/>
</dbReference>
<dbReference type="Proteomes" id="UP000679749">
    <property type="component" value="Unassembled WGS sequence"/>
</dbReference>
<dbReference type="PANTHER" id="PTHR30618">
    <property type="entry name" value="NCS1 FAMILY PURINE/PYRIMIDINE TRANSPORTER"/>
    <property type="match status" value="1"/>
</dbReference>
<feature type="transmembrane region" description="Helical" evidence="6">
    <location>
        <begin position="342"/>
        <end position="360"/>
    </location>
</feature>
<organism evidence="7 8">
    <name type="scientific">Neobacillus rhizophilus</name>
    <dbReference type="NCBI Taxonomy" id="2833579"/>
    <lineage>
        <taxon>Bacteria</taxon>
        <taxon>Bacillati</taxon>
        <taxon>Bacillota</taxon>
        <taxon>Bacilli</taxon>
        <taxon>Bacillales</taxon>
        <taxon>Bacillaceae</taxon>
        <taxon>Neobacillus</taxon>
    </lineage>
</organism>
<feature type="transmembrane region" description="Helical" evidence="6">
    <location>
        <begin position="224"/>
        <end position="242"/>
    </location>
</feature>
<evidence type="ECO:0000256" key="2">
    <source>
        <dbReference type="ARBA" id="ARBA00008974"/>
    </source>
</evidence>
<evidence type="ECO:0000256" key="3">
    <source>
        <dbReference type="ARBA" id="ARBA00022692"/>
    </source>
</evidence>
<dbReference type="AlphaFoldDB" id="A0A942UCL7"/>
<sequence>MMTSPVIQPNQESQPTQGYDITGVEESLRPNDPEKRIMSPLSFGLAFTGDGVSLGNMAIGTGLVVAGTATMNFLQTMVSLLIATTIIGAAFLMNDGFGYRNGVPYVIHLRMAFGMKGAILSSILRGVPAIVWYGFQSWIGATGLSEIIRIATGGKINSIPISFVILVIIQIVLSLKGFHTIKWLNSLIAIVLMSSFVYAAVVVLKDHSAVIHSTWVEAKGTWGLPFWSFTMAFLGNYAALFLSASDYSRELKVGVSAPKRFFMYFTPVTVTYFTVMSLGVMLAAATGLANPVQAFAKIVNNDYITFIVSVFVVLGAVAVNLIANIVPAAYIIQLFTKVKYKVSVVIAGLLAMVSFPWKLIQPGSSDGLRIFILTYSAFLAPITAILVVDYILLRKKKVDIHELYNPNGQFSGLNMAAVIAMVIGAASAFTVVDLGWPIGLVVGGISYYLLNKYGFKQSVFKKGTIFEK</sequence>
<dbReference type="InterPro" id="IPR001248">
    <property type="entry name" value="Pur-cyt_permease"/>
</dbReference>
<reference evidence="7" key="1">
    <citation type="submission" date="2021-05" db="EMBL/GenBank/DDBJ databases">
        <title>Novel Bacillus species.</title>
        <authorList>
            <person name="Liu G."/>
        </authorList>
    </citation>
    <scope>NUCLEOTIDE SEQUENCE</scope>
    <source>
        <strain evidence="7">FJAT-49825</strain>
    </source>
</reference>
<comment type="subcellular location">
    <subcellularLocation>
        <location evidence="1">Membrane</location>
        <topology evidence="1">Multi-pass membrane protein</topology>
    </subcellularLocation>
</comment>
<feature type="transmembrane region" description="Helical" evidence="6">
    <location>
        <begin position="187"/>
        <end position="204"/>
    </location>
</feature>
<dbReference type="GO" id="GO:0005886">
    <property type="term" value="C:plasma membrane"/>
    <property type="evidence" value="ECO:0007669"/>
    <property type="project" value="TreeGrafter"/>
</dbReference>
<evidence type="ECO:0000256" key="1">
    <source>
        <dbReference type="ARBA" id="ARBA00004141"/>
    </source>
</evidence>
<dbReference type="EMBL" id="JAGYPF010000004">
    <property type="protein sequence ID" value="MBS4214854.1"/>
    <property type="molecule type" value="Genomic_DNA"/>
</dbReference>
<name>A0A942UCL7_9BACI</name>
<gene>
    <name evidence="7" type="ORF">KHA99_20620</name>
</gene>
<evidence type="ECO:0000256" key="5">
    <source>
        <dbReference type="ARBA" id="ARBA00023136"/>
    </source>
</evidence>
<keyword evidence="4 6" id="KW-1133">Transmembrane helix</keyword>
<keyword evidence="8" id="KW-1185">Reference proteome</keyword>
<feature type="transmembrane region" description="Helical" evidence="6">
    <location>
        <begin position="43"/>
        <end position="67"/>
    </location>
</feature>
<evidence type="ECO:0000313" key="7">
    <source>
        <dbReference type="EMBL" id="MBS4214854.1"/>
    </source>
</evidence>
<feature type="transmembrane region" description="Helical" evidence="6">
    <location>
        <begin position="73"/>
        <end position="92"/>
    </location>
</feature>
<dbReference type="Pfam" id="PF02133">
    <property type="entry name" value="Transp_cyt_pur"/>
    <property type="match status" value="1"/>
</dbReference>
<feature type="transmembrane region" description="Helical" evidence="6">
    <location>
        <begin position="413"/>
        <end position="432"/>
    </location>
</feature>
<feature type="transmembrane region" description="Helical" evidence="6">
    <location>
        <begin position="155"/>
        <end position="175"/>
    </location>
</feature>
<feature type="transmembrane region" description="Helical" evidence="6">
    <location>
        <begin position="372"/>
        <end position="392"/>
    </location>
</feature>
<evidence type="ECO:0000313" key="8">
    <source>
        <dbReference type="Proteomes" id="UP000679749"/>
    </source>
</evidence>
<evidence type="ECO:0000256" key="4">
    <source>
        <dbReference type="ARBA" id="ARBA00022989"/>
    </source>
</evidence>
<dbReference type="GO" id="GO:0015205">
    <property type="term" value="F:nucleobase transmembrane transporter activity"/>
    <property type="evidence" value="ECO:0007669"/>
    <property type="project" value="TreeGrafter"/>
</dbReference>
<feature type="transmembrane region" description="Helical" evidence="6">
    <location>
        <begin position="438"/>
        <end position="455"/>
    </location>
</feature>
<dbReference type="InterPro" id="IPR045225">
    <property type="entry name" value="Uracil/uridine/allantoin_perm"/>
</dbReference>
<comment type="caution">
    <text evidence="7">The sequence shown here is derived from an EMBL/GenBank/DDBJ whole genome shotgun (WGS) entry which is preliminary data.</text>
</comment>
<evidence type="ECO:0000256" key="6">
    <source>
        <dbReference type="SAM" id="Phobius"/>
    </source>
</evidence>
<feature type="transmembrane region" description="Helical" evidence="6">
    <location>
        <begin position="262"/>
        <end position="283"/>
    </location>
</feature>
<keyword evidence="5 6" id="KW-0472">Membrane</keyword>
<feature type="transmembrane region" description="Helical" evidence="6">
    <location>
        <begin position="113"/>
        <end position="135"/>
    </location>
</feature>
<dbReference type="PANTHER" id="PTHR30618:SF0">
    <property type="entry name" value="PURINE-URACIL PERMEASE NCS1"/>
    <property type="match status" value="1"/>
</dbReference>
<proteinExistence type="inferred from homology"/>
<dbReference type="Gene3D" id="1.10.4160.10">
    <property type="entry name" value="Hydantoin permease"/>
    <property type="match status" value="1"/>
</dbReference>
<feature type="transmembrane region" description="Helical" evidence="6">
    <location>
        <begin position="303"/>
        <end position="330"/>
    </location>
</feature>
<protein>
    <submittedName>
        <fullName evidence="7">NCS1 family transporter</fullName>
    </submittedName>
</protein>